<comment type="caution">
    <text evidence="2">The sequence shown here is derived from an EMBL/GenBank/DDBJ whole genome shotgun (WGS) entry which is preliminary data.</text>
</comment>
<accession>A0A8T3DF84</accession>
<evidence type="ECO:0000256" key="1">
    <source>
        <dbReference type="SAM" id="MobiDB-lite"/>
    </source>
</evidence>
<keyword evidence="3" id="KW-1185">Reference proteome</keyword>
<feature type="compositionally biased region" description="Basic residues" evidence="1">
    <location>
        <begin position="319"/>
        <end position="328"/>
    </location>
</feature>
<gene>
    <name evidence="2" type="ORF">AGOR_G00140900</name>
</gene>
<proteinExistence type="predicted"/>
<protein>
    <submittedName>
        <fullName evidence="2">Uncharacterized protein</fullName>
    </submittedName>
</protein>
<sequence>MSSESLRAQWVGVPQPGPGAGRCDWPQASQDRWEIYVPKEAAVRSVPVESLPVAVLRRMGVSDRPRAAGSASATWISPVVIREKGTKVSLPISHCRSVVQAWLNTVAGTSSPRGQLGQCWLPVSCSNLLAFKVLREFLPPRSRCTSSPSQEQALRACQPDTTPLGLPLNQDAIVIHSGRIFLSIMKALSAKSRAEALPVLAQPPPPRVPDCSHSTPEAWEPSGTPPKKPTPSRPLVETPSGAMLQTLGIQHRAQVTLTKLPDAVLEASGCDHLGRVPLEGQLSIKAECSRLSAESKGRAHGGGTQDSAGRPCTEDLTRTRRTQVRKKSMSHDTDTTAEGEGLPEPMAKKGEDGAVGGAVADWADTDYAPAFDFELSAREEKIDRIRAQLREKEAALKRLTHPV</sequence>
<dbReference type="EMBL" id="JAERUA010000012">
    <property type="protein sequence ID" value="KAI1893145.1"/>
    <property type="molecule type" value="Genomic_DNA"/>
</dbReference>
<feature type="region of interest" description="Disordered" evidence="1">
    <location>
        <begin position="1"/>
        <end position="24"/>
    </location>
</feature>
<feature type="region of interest" description="Disordered" evidence="1">
    <location>
        <begin position="295"/>
        <end position="353"/>
    </location>
</feature>
<dbReference type="Proteomes" id="UP000829720">
    <property type="component" value="Unassembled WGS sequence"/>
</dbReference>
<feature type="compositionally biased region" description="Pro residues" evidence="1">
    <location>
        <begin position="223"/>
        <end position="232"/>
    </location>
</feature>
<name>A0A8T3DF84_9TELE</name>
<dbReference type="AlphaFoldDB" id="A0A8T3DF84"/>
<evidence type="ECO:0000313" key="2">
    <source>
        <dbReference type="EMBL" id="KAI1893145.1"/>
    </source>
</evidence>
<reference evidence="2" key="1">
    <citation type="submission" date="2021-01" db="EMBL/GenBank/DDBJ databases">
        <authorList>
            <person name="Zahm M."/>
            <person name="Roques C."/>
            <person name="Cabau C."/>
            <person name="Klopp C."/>
            <person name="Donnadieu C."/>
            <person name="Jouanno E."/>
            <person name="Lampietro C."/>
            <person name="Louis A."/>
            <person name="Herpin A."/>
            <person name="Echchiki A."/>
            <person name="Berthelot C."/>
            <person name="Parey E."/>
            <person name="Roest-Crollius H."/>
            <person name="Braasch I."/>
            <person name="Postlethwait J."/>
            <person name="Bobe J."/>
            <person name="Montfort J."/>
            <person name="Bouchez O."/>
            <person name="Begum T."/>
            <person name="Mejri S."/>
            <person name="Adams A."/>
            <person name="Chen W.-J."/>
            <person name="Guiguen Y."/>
        </authorList>
    </citation>
    <scope>NUCLEOTIDE SEQUENCE</scope>
    <source>
        <tissue evidence="2">Blood</tissue>
    </source>
</reference>
<feature type="region of interest" description="Disordered" evidence="1">
    <location>
        <begin position="199"/>
        <end position="238"/>
    </location>
</feature>
<evidence type="ECO:0000313" key="3">
    <source>
        <dbReference type="Proteomes" id="UP000829720"/>
    </source>
</evidence>
<dbReference type="OrthoDB" id="8893791at2759"/>
<organism evidence="2 3">
    <name type="scientific">Albula goreensis</name>
    <dbReference type="NCBI Taxonomy" id="1534307"/>
    <lineage>
        <taxon>Eukaryota</taxon>
        <taxon>Metazoa</taxon>
        <taxon>Chordata</taxon>
        <taxon>Craniata</taxon>
        <taxon>Vertebrata</taxon>
        <taxon>Euteleostomi</taxon>
        <taxon>Actinopterygii</taxon>
        <taxon>Neopterygii</taxon>
        <taxon>Teleostei</taxon>
        <taxon>Albuliformes</taxon>
        <taxon>Albulidae</taxon>
        <taxon>Albula</taxon>
    </lineage>
</organism>